<dbReference type="EMBL" id="VSSQ01000017">
    <property type="protein sequence ID" value="MPL62295.1"/>
    <property type="molecule type" value="Genomic_DNA"/>
</dbReference>
<comment type="caution">
    <text evidence="8">The sequence shown here is derived from an EMBL/GenBank/DDBJ whole genome shotgun (WGS) entry which is preliminary data.</text>
</comment>
<keyword evidence="4 8" id="KW-0689">Ribosomal protein</keyword>
<dbReference type="GO" id="GO:0019843">
    <property type="term" value="F:rRNA binding"/>
    <property type="evidence" value="ECO:0007669"/>
    <property type="project" value="UniProtKB-KW"/>
</dbReference>
<dbReference type="Gene3D" id="1.10.1050.10">
    <property type="entry name" value="Ribosomal Protein S4 Delta 41, Chain A, domain 1"/>
    <property type="match status" value="1"/>
</dbReference>
<gene>
    <name evidence="8" type="primary">rpsD_3</name>
    <name evidence="8" type="ORF">SDC9_07908</name>
</gene>
<comment type="similarity">
    <text evidence="1">Belongs to the universal ribosomal protein uS4 family.</text>
</comment>
<dbReference type="HAMAP" id="MF_01306_B">
    <property type="entry name" value="Ribosomal_uS4_B"/>
    <property type="match status" value="1"/>
</dbReference>
<dbReference type="SMART" id="SM01390">
    <property type="entry name" value="Ribosomal_S4"/>
    <property type="match status" value="1"/>
</dbReference>
<dbReference type="Pfam" id="PF01479">
    <property type="entry name" value="S4"/>
    <property type="match status" value="1"/>
</dbReference>
<evidence type="ECO:0000259" key="6">
    <source>
        <dbReference type="SMART" id="SM00363"/>
    </source>
</evidence>
<dbReference type="AlphaFoldDB" id="A0A644T5T4"/>
<dbReference type="SUPFAM" id="SSF55174">
    <property type="entry name" value="Alpha-L RNA-binding motif"/>
    <property type="match status" value="1"/>
</dbReference>
<keyword evidence="5" id="KW-0687">Ribonucleoprotein</keyword>
<dbReference type="PANTHER" id="PTHR11831:SF4">
    <property type="entry name" value="SMALL RIBOSOMAL SUBUNIT PROTEIN US4M"/>
    <property type="match status" value="1"/>
</dbReference>
<evidence type="ECO:0000256" key="5">
    <source>
        <dbReference type="ARBA" id="ARBA00023274"/>
    </source>
</evidence>
<dbReference type="NCBIfam" id="NF003717">
    <property type="entry name" value="PRK05327.1"/>
    <property type="match status" value="1"/>
</dbReference>
<dbReference type="GO" id="GO:0015935">
    <property type="term" value="C:small ribosomal subunit"/>
    <property type="evidence" value="ECO:0007669"/>
    <property type="project" value="InterPro"/>
</dbReference>
<feature type="domain" description="RNA-binding S4" evidence="6">
    <location>
        <begin position="102"/>
        <end position="164"/>
    </location>
</feature>
<evidence type="ECO:0000259" key="7">
    <source>
        <dbReference type="SMART" id="SM01390"/>
    </source>
</evidence>
<reference evidence="8" key="1">
    <citation type="submission" date="2019-08" db="EMBL/GenBank/DDBJ databases">
        <authorList>
            <person name="Kucharzyk K."/>
            <person name="Murdoch R.W."/>
            <person name="Higgins S."/>
            <person name="Loffler F."/>
        </authorList>
    </citation>
    <scope>NUCLEOTIDE SEQUENCE</scope>
</reference>
<evidence type="ECO:0000256" key="2">
    <source>
        <dbReference type="ARBA" id="ARBA00022730"/>
    </source>
</evidence>
<proteinExistence type="inferred from homology"/>
<name>A0A644T5T4_9ZZZZ</name>
<evidence type="ECO:0000256" key="3">
    <source>
        <dbReference type="ARBA" id="ARBA00022884"/>
    </source>
</evidence>
<dbReference type="InterPro" id="IPR002942">
    <property type="entry name" value="S4_RNA-bd"/>
</dbReference>
<feature type="domain" description="Small ribosomal subunit protein uS4 N-terminal" evidence="7">
    <location>
        <begin position="1"/>
        <end position="101"/>
    </location>
</feature>
<evidence type="ECO:0000256" key="1">
    <source>
        <dbReference type="ARBA" id="ARBA00007465"/>
    </source>
</evidence>
<evidence type="ECO:0000256" key="4">
    <source>
        <dbReference type="ARBA" id="ARBA00022980"/>
    </source>
</evidence>
<dbReference type="FunFam" id="3.10.290.10:FF:000001">
    <property type="entry name" value="30S ribosomal protein S4"/>
    <property type="match status" value="1"/>
</dbReference>
<dbReference type="InterPro" id="IPR005709">
    <property type="entry name" value="Ribosomal_uS4_bac-type"/>
</dbReference>
<dbReference type="GO" id="GO:0006412">
    <property type="term" value="P:translation"/>
    <property type="evidence" value="ECO:0007669"/>
    <property type="project" value="InterPro"/>
</dbReference>
<dbReference type="GO" id="GO:0042274">
    <property type="term" value="P:ribosomal small subunit biogenesis"/>
    <property type="evidence" value="ECO:0007669"/>
    <property type="project" value="TreeGrafter"/>
</dbReference>
<dbReference type="InterPro" id="IPR018079">
    <property type="entry name" value="Ribosomal_uS4_CS"/>
</dbReference>
<dbReference type="GO" id="GO:0003735">
    <property type="term" value="F:structural constituent of ribosome"/>
    <property type="evidence" value="ECO:0007669"/>
    <property type="project" value="InterPro"/>
</dbReference>
<dbReference type="PANTHER" id="PTHR11831">
    <property type="entry name" value="30S 40S RIBOSOMAL PROTEIN"/>
    <property type="match status" value="1"/>
</dbReference>
<keyword evidence="3" id="KW-0694">RNA-binding</keyword>
<dbReference type="Gene3D" id="3.10.290.10">
    <property type="entry name" value="RNA-binding S4 domain"/>
    <property type="match status" value="1"/>
</dbReference>
<dbReference type="SMART" id="SM00363">
    <property type="entry name" value="S4"/>
    <property type="match status" value="1"/>
</dbReference>
<dbReference type="CDD" id="cd00165">
    <property type="entry name" value="S4"/>
    <property type="match status" value="1"/>
</dbReference>
<dbReference type="InterPro" id="IPR022801">
    <property type="entry name" value="Ribosomal_uS4"/>
</dbReference>
<sequence>MMDKKCKICRRAGEKLFLKGERCFTPRCAMNNRPYAPGKLDSEKKRRSPISEYGIQMKEKQKIKNIYGVSEKQFVAYVKNAENSTVNTKIAPALGAYINLETRLDNIVFRMGLAKSRALSRQMVAHGHIIVNGKKINIPSHRVRVGDVISVREGSKNTKLFNEASAKLKDFSSPDWLALDAAKLEAKVSSLPKEIEGGFDFAKVLEFYSR</sequence>
<organism evidence="8">
    <name type="scientific">bioreactor metagenome</name>
    <dbReference type="NCBI Taxonomy" id="1076179"/>
    <lineage>
        <taxon>unclassified sequences</taxon>
        <taxon>metagenomes</taxon>
        <taxon>ecological metagenomes</taxon>
    </lineage>
</organism>
<dbReference type="InterPro" id="IPR001912">
    <property type="entry name" value="Ribosomal_uS4_N"/>
</dbReference>
<dbReference type="PROSITE" id="PS50889">
    <property type="entry name" value="S4"/>
    <property type="match status" value="1"/>
</dbReference>
<accession>A0A644T5T4</accession>
<evidence type="ECO:0000313" key="8">
    <source>
        <dbReference type="EMBL" id="MPL62295.1"/>
    </source>
</evidence>
<keyword evidence="2" id="KW-0699">rRNA-binding</keyword>
<dbReference type="PROSITE" id="PS00632">
    <property type="entry name" value="RIBOSOMAL_S4"/>
    <property type="match status" value="1"/>
</dbReference>
<protein>
    <submittedName>
        <fullName evidence="8">30S ribosomal protein S4</fullName>
    </submittedName>
</protein>
<dbReference type="NCBIfam" id="TIGR01017">
    <property type="entry name" value="rpsD_bact"/>
    <property type="match status" value="1"/>
</dbReference>
<dbReference type="InterPro" id="IPR036986">
    <property type="entry name" value="S4_RNA-bd_sf"/>
</dbReference>
<dbReference type="Pfam" id="PF00163">
    <property type="entry name" value="Ribosomal_S4"/>
    <property type="match status" value="1"/>
</dbReference>